<evidence type="ECO:0000313" key="7">
    <source>
        <dbReference type="Proteomes" id="UP000549052"/>
    </source>
</evidence>
<dbReference type="PRINTS" id="PR00039">
    <property type="entry name" value="HTHLYSR"/>
</dbReference>
<dbReference type="SUPFAM" id="SSF53850">
    <property type="entry name" value="Periplasmic binding protein-like II"/>
    <property type="match status" value="1"/>
</dbReference>
<evidence type="ECO:0000256" key="2">
    <source>
        <dbReference type="ARBA" id="ARBA00023015"/>
    </source>
</evidence>
<evidence type="ECO:0000256" key="3">
    <source>
        <dbReference type="ARBA" id="ARBA00023125"/>
    </source>
</evidence>
<evidence type="ECO:0000259" key="5">
    <source>
        <dbReference type="PROSITE" id="PS50931"/>
    </source>
</evidence>
<dbReference type="SUPFAM" id="SSF46785">
    <property type="entry name" value="Winged helix' DNA-binding domain"/>
    <property type="match status" value="1"/>
</dbReference>
<dbReference type="InterPro" id="IPR000847">
    <property type="entry name" value="LysR_HTH_N"/>
</dbReference>
<dbReference type="InterPro" id="IPR005119">
    <property type="entry name" value="LysR_subst-bd"/>
</dbReference>
<accession>A0A839EMH2</accession>
<dbReference type="GO" id="GO:0003677">
    <property type="term" value="F:DNA binding"/>
    <property type="evidence" value="ECO:0007669"/>
    <property type="project" value="UniProtKB-KW"/>
</dbReference>
<comment type="caution">
    <text evidence="6">The sequence shown here is derived from an EMBL/GenBank/DDBJ whole genome shotgun (WGS) entry which is preliminary data.</text>
</comment>
<gene>
    <name evidence="6" type="ORF">FHW16_003124</name>
</gene>
<dbReference type="PANTHER" id="PTHR30579:SF7">
    <property type="entry name" value="HTH-TYPE TRANSCRIPTIONAL REGULATOR LRHA-RELATED"/>
    <property type="match status" value="1"/>
</dbReference>
<dbReference type="EMBL" id="JACGXN010000004">
    <property type="protein sequence ID" value="MBA8879405.1"/>
    <property type="molecule type" value="Genomic_DNA"/>
</dbReference>
<keyword evidence="7" id="KW-1185">Reference proteome</keyword>
<dbReference type="AlphaFoldDB" id="A0A839EMH2"/>
<dbReference type="Gene3D" id="1.10.10.10">
    <property type="entry name" value="Winged helix-like DNA-binding domain superfamily/Winged helix DNA-binding domain"/>
    <property type="match status" value="1"/>
</dbReference>
<evidence type="ECO:0000256" key="1">
    <source>
        <dbReference type="ARBA" id="ARBA00009437"/>
    </source>
</evidence>
<keyword evidence="3 6" id="KW-0238">DNA-binding</keyword>
<dbReference type="Gene3D" id="3.40.190.10">
    <property type="entry name" value="Periplasmic binding protein-like II"/>
    <property type="match status" value="2"/>
</dbReference>
<evidence type="ECO:0000313" key="6">
    <source>
        <dbReference type="EMBL" id="MBA8879405.1"/>
    </source>
</evidence>
<dbReference type="InterPro" id="IPR050176">
    <property type="entry name" value="LTTR"/>
</dbReference>
<proteinExistence type="inferred from homology"/>
<keyword evidence="4" id="KW-0804">Transcription</keyword>
<organism evidence="6 7">
    <name type="scientific">Phyllobacterium myrsinacearum</name>
    <dbReference type="NCBI Taxonomy" id="28101"/>
    <lineage>
        <taxon>Bacteria</taxon>
        <taxon>Pseudomonadati</taxon>
        <taxon>Pseudomonadota</taxon>
        <taxon>Alphaproteobacteria</taxon>
        <taxon>Hyphomicrobiales</taxon>
        <taxon>Phyllobacteriaceae</taxon>
        <taxon>Phyllobacterium</taxon>
    </lineage>
</organism>
<feature type="domain" description="HTH lysR-type" evidence="5">
    <location>
        <begin position="4"/>
        <end position="61"/>
    </location>
</feature>
<reference evidence="6 7" key="1">
    <citation type="submission" date="2020-07" db="EMBL/GenBank/DDBJ databases">
        <title>Genomic Encyclopedia of Type Strains, Phase IV (KMG-V): Genome sequencing to study the core and pangenomes of soil and plant-associated prokaryotes.</title>
        <authorList>
            <person name="Whitman W."/>
        </authorList>
    </citation>
    <scope>NUCLEOTIDE SEQUENCE [LARGE SCALE GENOMIC DNA]</scope>
    <source>
        <strain evidence="6 7">AN3</strain>
    </source>
</reference>
<dbReference type="RefSeq" id="WP_182550053.1">
    <property type="nucleotide sequence ID" value="NZ_JACGXN010000004.1"/>
</dbReference>
<dbReference type="PROSITE" id="PS50931">
    <property type="entry name" value="HTH_LYSR"/>
    <property type="match status" value="1"/>
</dbReference>
<dbReference type="InterPro" id="IPR036388">
    <property type="entry name" value="WH-like_DNA-bd_sf"/>
</dbReference>
<protein>
    <submittedName>
        <fullName evidence="6">DNA-binding transcriptional LysR family regulator</fullName>
    </submittedName>
</protein>
<dbReference type="Pfam" id="PF03466">
    <property type="entry name" value="LysR_substrate"/>
    <property type="match status" value="1"/>
</dbReference>
<dbReference type="PANTHER" id="PTHR30579">
    <property type="entry name" value="TRANSCRIPTIONAL REGULATOR"/>
    <property type="match status" value="1"/>
</dbReference>
<dbReference type="GO" id="GO:0003700">
    <property type="term" value="F:DNA-binding transcription factor activity"/>
    <property type="evidence" value="ECO:0007669"/>
    <property type="project" value="InterPro"/>
</dbReference>
<dbReference type="Proteomes" id="UP000549052">
    <property type="component" value="Unassembled WGS sequence"/>
</dbReference>
<name>A0A839EMH2_9HYPH</name>
<sequence length="281" mass="30238">MITLDVDSVQAFVLVADLRSFTKAAEALDTSQAAVSVKLKRLEEKLGQKLIERTPRLVRLSVQGAAFLEAGRAFLAAHERAVAGLSSQPRRLALGINVHVAGPELPVLLARLNAHDPALCMEVHVDTSRDLLAAYDKGSLDAVIVRREDNRRDGEVLSQDRFGWFASPDFQRRDHEPLRLASLASSCGVRSIATRALDAADIAWTEVFVGGGMAAVGAAVSIGLAVAALARRVAPIGTVEVGERLGLPRLPEFDIVMHSSLSDARSRGALRTLATAFRDHR</sequence>
<dbReference type="Pfam" id="PF00126">
    <property type="entry name" value="HTH_1"/>
    <property type="match status" value="1"/>
</dbReference>
<evidence type="ECO:0000256" key="4">
    <source>
        <dbReference type="ARBA" id="ARBA00023163"/>
    </source>
</evidence>
<keyword evidence="2" id="KW-0805">Transcription regulation</keyword>
<comment type="similarity">
    <text evidence="1">Belongs to the LysR transcriptional regulatory family.</text>
</comment>
<dbReference type="InterPro" id="IPR036390">
    <property type="entry name" value="WH_DNA-bd_sf"/>
</dbReference>